<proteinExistence type="inferred from homology"/>
<dbReference type="PROSITE" id="PS50889">
    <property type="entry name" value="S4"/>
    <property type="match status" value="1"/>
</dbReference>
<evidence type="ECO:0000256" key="3">
    <source>
        <dbReference type="ARBA" id="ARBA00023125"/>
    </source>
</evidence>
<evidence type="ECO:0000256" key="4">
    <source>
        <dbReference type="PROSITE-ProRule" id="PRU00182"/>
    </source>
</evidence>
<evidence type="ECO:0000313" key="7">
    <source>
        <dbReference type="Proteomes" id="UP000198356"/>
    </source>
</evidence>
<evidence type="ECO:0000313" key="6">
    <source>
        <dbReference type="EMBL" id="SNS28937.1"/>
    </source>
</evidence>
<dbReference type="Gene3D" id="3.10.290.10">
    <property type="entry name" value="RNA-binding S4 domain"/>
    <property type="match status" value="1"/>
</dbReference>
<accession>A0A239D9H0</accession>
<keyword evidence="2 4" id="KW-0694">RNA-binding</keyword>
<dbReference type="CDD" id="cd00165">
    <property type="entry name" value="S4"/>
    <property type="match status" value="1"/>
</dbReference>
<dbReference type="InterPro" id="IPR025708">
    <property type="entry name" value="HSP15"/>
</dbReference>
<dbReference type="RefSeq" id="WP_089406661.1">
    <property type="nucleotide sequence ID" value="NZ_FZOU01000001.1"/>
</dbReference>
<keyword evidence="3" id="KW-0238">DNA-binding</keyword>
<dbReference type="AlphaFoldDB" id="A0A239D9H0"/>
<dbReference type="GO" id="GO:0003677">
    <property type="term" value="F:DNA binding"/>
    <property type="evidence" value="ECO:0007669"/>
    <property type="project" value="UniProtKB-KW"/>
</dbReference>
<keyword evidence="6" id="KW-0346">Stress response</keyword>
<dbReference type="EMBL" id="FZOU01000001">
    <property type="protein sequence ID" value="SNS28937.1"/>
    <property type="molecule type" value="Genomic_DNA"/>
</dbReference>
<dbReference type="GO" id="GO:0003727">
    <property type="term" value="F:single-stranded RNA binding"/>
    <property type="evidence" value="ECO:0007669"/>
    <property type="project" value="InterPro"/>
</dbReference>
<comment type="similarity">
    <text evidence="1">Belongs to the HSP15 family.</text>
</comment>
<dbReference type="Proteomes" id="UP000198356">
    <property type="component" value="Unassembled WGS sequence"/>
</dbReference>
<evidence type="ECO:0000256" key="1">
    <source>
        <dbReference type="ARBA" id="ARBA00008396"/>
    </source>
</evidence>
<dbReference type="Pfam" id="PF01479">
    <property type="entry name" value="S4"/>
    <property type="match status" value="1"/>
</dbReference>
<dbReference type="InterPro" id="IPR036986">
    <property type="entry name" value="S4_RNA-bd_sf"/>
</dbReference>
<dbReference type="InterPro" id="IPR002942">
    <property type="entry name" value="S4_RNA-bd"/>
</dbReference>
<gene>
    <name evidence="6" type="ORF">SAMN05421770_101356</name>
</gene>
<sequence>MDSVRIDKWLWAARFFKTRTLASDACGIGRIEVNGARAKASRDVKVGDQLKVKNEAGEFQIELLQVTESRGSAAVAATLFRESPESIEARRKAAEERKLMLEMGGMAEGRPSKHDRNALNKLRGRIHRF</sequence>
<keyword evidence="7" id="KW-1185">Reference proteome</keyword>
<evidence type="ECO:0000256" key="2">
    <source>
        <dbReference type="ARBA" id="ARBA00022884"/>
    </source>
</evidence>
<feature type="domain" description="RNA-binding S4" evidence="5">
    <location>
        <begin position="4"/>
        <end position="61"/>
    </location>
</feature>
<dbReference type="OrthoDB" id="9797176at2"/>
<name>A0A239D9H0_9BACT</name>
<reference evidence="6 7" key="1">
    <citation type="submission" date="2017-06" db="EMBL/GenBank/DDBJ databases">
        <authorList>
            <person name="Kim H.J."/>
            <person name="Triplett B.A."/>
        </authorList>
    </citation>
    <scope>NUCLEOTIDE SEQUENCE [LARGE SCALE GENOMIC DNA]</scope>
    <source>
        <strain evidence="6 7">DSM 18704</strain>
    </source>
</reference>
<organism evidence="6 7">
    <name type="scientific">Granulicella rosea</name>
    <dbReference type="NCBI Taxonomy" id="474952"/>
    <lineage>
        <taxon>Bacteria</taxon>
        <taxon>Pseudomonadati</taxon>
        <taxon>Acidobacteriota</taxon>
        <taxon>Terriglobia</taxon>
        <taxon>Terriglobales</taxon>
        <taxon>Acidobacteriaceae</taxon>
        <taxon>Granulicella</taxon>
    </lineage>
</organism>
<dbReference type="PIRSF" id="PIRSF016821">
    <property type="entry name" value="HSP15"/>
    <property type="match status" value="1"/>
</dbReference>
<dbReference type="GO" id="GO:0034605">
    <property type="term" value="P:cellular response to heat"/>
    <property type="evidence" value="ECO:0007669"/>
    <property type="project" value="InterPro"/>
</dbReference>
<dbReference type="SUPFAM" id="SSF55174">
    <property type="entry name" value="Alpha-L RNA-binding motif"/>
    <property type="match status" value="1"/>
</dbReference>
<evidence type="ECO:0000259" key="5">
    <source>
        <dbReference type="SMART" id="SM00363"/>
    </source>
</evidence>
<protein>
    <submittedName>
        <fullName evidence="6">Ribosome-associated heat shock protein Hsp15</fullName>
    </submittedName>
</protein>
<dbReference type="GO" id="GO:0043023">
    <property type="term" value="F:ribosomal large subunit binding"/>
    <property type="evidence" value="ECO:0007669"/>
    <property type="project" value="InterPro"/>
</dbReference>
<dbReference type="SMART" id="SM00363">
    <property type="entry name" value="S4"/>
    <property type="match status" value="1"/>
</dbReference>